<evidence type="ECO:0000256" key="1">
    <source>
        <dbReference type="SAM" id="SignalP"/>
    </source>
</evidence>
<dbReference type="Proteomes" id="UP000298616">
    <property type="component" value="Chromosome"/>
</dbReference>
<gene>
    <name evidence="3" type="ORF">DCC35_18300</name>
</gene>
<dbReference type="OrthoDB" id="1160354at2"/>
<dbReference type="SUPFAM" id="SSF56925">
    <property type="entry name" value="OMPA-like"/>
    <property type="match status" value="1"/>
</dbReference>
<evidence type="ECO:0000259" key="2">
    <source>
        <dbReference type="Pfam" id="PF13568"/>
    </source>
</evidence>
<accession>A0A4D7JVG4</accession>
<dbReference type="RefSeq" id="WP_137092132.1">
    <property type="nucleotide sequence ID" value="NZ_CP028923.1"/>
</dbReference>
<dbReference type="AlphaFoldDB" id="A0A4D7JVG4"/>
<evidence type="ECO:0000313" key="4">
    <source>
        <dbReference type="Proteomes" id="UP000298616"/>
    </source>
</evidence>
<dbReference type="InterPro" id="IPR011250">
    <property type="entry name" value="OMP/PagP_B-barrel"/>
</dbReference>
<keyword evidence="1" id="KW-0732">Signal</keyword>
<feature type="signal peptide" evidence="1">
    <location>
        <begin position="1"/>
        <end position="21"/>
    </location>
</feature>
<evidence type="ECO:0000313" key="3">
    <source>
        <dbReference type="EMBL" id="QCK16542.1"/>
    </source>
</evidence>
<sequence>MKKLIILSIITLLGLSSKINAQDVSYGLKTGLNIANVIGGDADRNNLFTFHAGGFVEFGVNEKFSIQQEILFSRQGSEIDNSQEVRLDYLAFPILAKYYLTDYISIEAGPQISFLVEDKVVYNENGYPPSELDANSFDLGLNIGFGYNISSRLLAQMRYNYGITTISENPDSNNSVFQISVGYKFK</sequence>
<dbReference type="EMBL" id="CP028923">
    <property type="protein sequence ID" value="QCK16542.1"/>
    <property type="molecule type" value="Genomic_DNA"/>
</dbReference>
<organism evidence="3 4">
    <name type="scientific">Mangrovivirga cuniculi</name>
    <dbReference type="NCBI Taxonomy" id="2715131"/>
    <lineage>
        <taxon>Bacteria</taxon>
        <taxon>Pseudomonadati</taxon>
        <taxon>Bacteroidota</taxon>
        <taxon>Cytophagia</taxon>
        <taxon>Cytophagales</taxon>
        <taxon>Mangrovivirgaceae</taxon>
        <taxon>Mangrovivirga</taxon>
    </lineage>
</organism>
<dbReference type="KEGG" id="fpf:DCC35_18300"/>
<keyword evidence="4" id="KW-1185">Reference proteome</keyword>
<dbReference type="InterPro" id="IPR025665">
    <property type="entry name" value="Beta-barrel_OMP_2"/>
</dbReference>
<feature type="domain" description="Outer membrane protein beta-barrel" evidence="2">
    <location>
        <begin position="20"/>
        <end position="166"/>
    </location>
</feature>
<protein>
    <recommendedName>
        <fullName evidence="2">Outer membrane protein beta-barrel domain-containing protein</fullName>
    </recommendedName>
</protein>
<name>A0A4D7JVG4_9BACT</name>
<proteinExistence type="predicted"/>
<reference evidence="3 4" key="1">
    <citation type="submission" date="2018-04" db="EMBL/GenBank/DDBJ databases">
        <title>Complete genome uncultured novel isolate.</title>
        <authorList>
            <person name="Merlino G."/>
        </authorList>
    </citation>
    <scope>NUCLEOTIDE SEQUENCE [LARGE SCALE GENOMIC DNA]</scope>
    <source>
        <strain evidence="4">R1DC9</strain>
    </source>
</reference>
<feature type="chain" id="PRO_5020861114" description="Outer membrane protein beta-barrel domain-containing protein" evidence="1">
    <location>
        <begin position="22"/>
        <end position="186"/>
    </location>
</feature>
<dbReference type="Pfam" id="PF13568">
    <property type="entry name" value="OMP_b-brl_2"/>
    <property type="match status" value="1"/>
</dbReference>
<dbReference type="Gene3D" id="2.40.160.20">
    <property type="match status" value="1"/>
</dbReference>